<dbReference type="HOGENOM" id="CLU_2237048_0_0_1"/>
<protein>
    <submittedName>
        <fullName evidence="2">Uncharacterized protein</fullName>
    </submittedName>
</protein>
<accession>A0A0C9XZJ7</accession>
<dbReference type="AlphaFoldDB" id="A0A0C9XZJ7"/>
<dbReference type="EMBL" id="KN838610">
    <property type="protein sequence ID" value="KIK01223.1"/>
    <property type="molecule type" value="Genomic_DNA"/>
</dbReference>
<proteinExistence type="predicted"/>
<organism evidence="2 3">
    <name type="scientific">Laccaria amethystina LaAM-08-1</name>
    <dbReference type="NCBI Taxonomy" id="1095629"/>
    <lineage>
        <taxon>Eukaryota</taxon>
        <taxon>Fungi</taxon>
        <taxon>Dikarya</taxon>
        <taxon>Basidiomycota</taxon>
        <taxon>Agaricomycotina</taxon>
        <taxon>Agaricomycetes</taxon>
        <taxon>Agaricomycetidae</taxon>
        <taxon>Agaricales</taxon>
        <taxon>Agaricineae</taxon>
        <taxon>Hydnangiaceae</taxon>
        <taxon>Laccaria</taxon>
    </lineage>
</organism>
<gene>
    <name evidence="2" type="ORF">K443DRAFT_7061</name>
</gene>
<sequence>MAIVIDDCHRSGDNDPGPYQPLTTTVTHDSNDVVTPRHQLLNECSQRRSPNPAQRHVGVTTWQVNGPVRTCHDVYRWRSTPLAPSTAATTTTPPISLSTRDAQRP</sequence>
<feature type="region of interest" description="Disordered" evidence="1">
    <location>
        <begin position="1"/>
        <end position="20"/>
    </location>
</feature>
<name>A0A0C9XZJ7_9AGAR</name>
<reference evidence="3" key="2">
    <citation type="submission" date="2015-01" db="EMBL/GenBank/DDBJ databases">
        <title>Evolutionary Origins and Diversification of the Mycorrhizal Mutualists.</title>
        <authorList>
            <consortium name="DOE Joint Genome Institute"/>
            <consortium name="Mycorrhizal Genomics Consortium"/>
            <person name="Kohler A."/>
            <person name="Kuo A."/>
            <person name="Nagy L.G."/>
            <person name="Floudas D."/>
            <person name="Copeland A."/>
            <person name="Barry K.W."/>
            <person name="Cichocki N."/>
            <person name="Veneault-Fourrey C."/>
            <person name="LaButti K."/>
            <person name="Lindquist E.A."/>
            <person name="Lipzen A."/>
            <person name="Lundell T."/>
            <person name="Morin E."/>
            <person name="Murat C."/>
            <person name="Riley R."/>
            <person name="Ohm R."/>
            <person name="Sun H."/>
            <person name="Tunlid A."/>
            <person name="Henrissat B."/>
            <person name="Grigoriev I.V."/>
            <person name="Hibbett D.S."/>
            <person name="Martin F."/>
        </authorList>
    </citation>
    <scope>NUCLEOTIDE SEQUENCE [LARGE SCALE GENOMIC DNA]</scope>
    <source>
        <strain evidence="3">LaAM-08-1</strain>
    </source>
</reference>
<reference evidence="2 3" key="1">
    <citation type="submission" date="2014-04" db="EMBL/GenBank/DDBJ databases">
        <authorList>
            <consortium name="DOE Joint Genome Institute"/>
            <person name="Kuo A."/>
            <person name="Kohler A."/>
            <person name="Nagy L.G."/>
            <person name="Floudas D."/>
            <person name="Copeland A."/>
            <person name="Barry K.W."/>
            <person name="Cichocki N."/>
            <person name="Veneault-Fourrey C."/>
            <person name="LaButti K."/>
            <person name="Lindquist E.A."/>
            <person name="Lipzen A."/>
            <person name="Lundell T."/>
            <person name="Morin E."/>
            <person name="Murat C."/>
            <person name="Sun H."/>
            <person name="Tunlid A."/>
            <person name="Henrissat B."/>
            <person name="Grigoriev I.V."/>
            <person name="Hibbett D.S."/>
            <person name="Martin F."/>
            <person name="Nordberg H.P."/>
            <person name="Cantor M.N."/>
            <person name="Hua S.X."/>
        </authorList>
    </citation>
    <scope>NUCLEOTIDE SEQUENCE [LARGE SCALE GENOMIC DNA]</scope>
    <source>
        <strain evidence="2 3">LaAM-08-1</strain>
    </source>
</reference>
<keyword evidence="3" id="KW-1185">Reference proteome</keyword>
<feature type="compositionally biased region" description="Low complexity" evidence="1">
    <location>
        <begin position="81"/>
        <end position="99"/>
    </location>
</feature>
<evidence type="ECO:0000313" key="3">
    <source>
        <dbReference type="Proteomes" id="UP000054477"/>
    </source>
</evidence>
<feature type="compositionally biased region" description="Basic and acidic residues" evidence="1">
    <location>
        <begin position="1"/>
        <end position="13"/>
    </location>
</feature>
<evidence type="ECO:0000313" key="2">
    <source>
        <dbReference type="EMBL" id="KIK01223.1"/>
    </source>
</evidence>
<dbReference type="Proteomes" id="UP000054477">
    <property type="component" value="Unassembled WGS sequence"/>
</dbReference>
<evidence type="ECO:0000256" key="1">
    <source>
        <dbReference type="SAM" id="MobiDB-lite"/>
    </source>
</evidence>
<feature type="region of interest" description="Disordered" evidence="1">
    <location>
        <begin position="81"/>
        <end position="105"/>
    </location>
</feature>